<dbReference type="EMBL" id="BIFR01000001">
    <property type="protein sequence ID" value="GCE13200.1"/>
    <property type="molecule type" value="Genomic_DNA"/>
</dbReference>
<dbReference type="GO" id="GO:0015035">
    <property type="term" value="F:protein-disulfide reductase activity"/>
    <property type="evidence" value="ECO:0007669"/>
    <property type="project" value="TreeGrafter"/>
</dbReference>
<proteinExistence type="inferred from homology"/>
<sequence length="111" mass="12764">MAENYITVTSENFASDVLQAEHLVIVAFLMDQSNASKIQEPEIEAISKQYADRVTFARLNVAENEELTRQWNITGIPTLVFFRYGREIYRISGIVMRARLKRQIEGVLLVN</sequence>
<comment type="caution">
    <text evidence="4">The sequence shown here is derived from an EMBL/GenBank/DDBJ whole genome shotgun (WGS) entry which is preliminary data.</text>
</comment>
<dbReference type="PANTHER" id="PTHR45663">
    <property type="entry name" value="GEO12009P1"/>
    <property type="match status" value="1"/>
</dbReference>
<dbReference type="PANTHER" id="PTHR45663:SF11">
    <property type="entry name" value="GEO12009P1"/>
    <property type="match status" value="1"/>
</dbReference>
<evidence type="ECO:0000256" key="1">
    <source>
        <dbReference type="ARBA" id="ARBA00008987"/>
    </source>
</evidence>
<comment type="similarity">
    <text evidence="1">Belongs to the thioredoxin family.</text>
</comment>
<keyword evidence="2" id="KW-0676">Redox-active center</keyword>
<dbReference type="OrthoDB" id="32134at2"/>
<dbReference type="SUPFAM" id="SSF52833">
    <property type="entry name" value="Thioredoxin-like"/>
    <property type="match status" value="1"/>
</dbReference>
<organism evidence="4 5">
    <name type="scientific">Tengunoibacter tsumagoiensis</name>
    <dbReference type="NCBI Taxonomy" id="2014871"/>
    <lineage>
        <taxon>Bacteria</taxon>
        <taxon>Bacillati</taxon>
        <taxon>Chloroflexota</taxon>
        <taxon>Ktedonobacteria</taxon>
        <taxon>Ktedonobacterales</taxon>
        <taxon>Dictyobacteraceae</taxon>
        <taxon>Tengunoibacter</taxon>
    </lineage>
</organism>
<dbReference type="CDD" id="cd02947">
    <property type="entry name" value="TRX_family"/>
    <property type="match status" value="1"/>
</dbReference>
<dbReference type="InterPro" id="IPR013766">
    <property type="entry name" value="Thioredoxin_domain"/>
</dbReference>
<dbReference type="AlphaFoldDB" id="A0A402A228"/>
<dbReference type="InterPro" id="IPR036249">
    <property type="entry name" value="Thioredoxin-like_sf"/>
</dbReference>
<keyword evidence="5" id="KW-1185">Reference proteome</keyword>
<dbReference type="Proteomes" id="UP000287352">
    <property type="component" value="Unassembled WGS sequence"/>
</dbReference>
<evidence type="ECO:0000259" key="3">
    <source>
        <dbReference type="Pfam" id="PF00085"/>
    </source>
</evidence>
<accession>A0A402A228</accession>
<dbReference type="GO" id="GO:0005737">
    <property type="term" value="C:cytoplasm"/>
    <property type="evidence" value="ECO:0007669"/>
    <property type="project" value="TreeGrafter"/>
</dbReference>
<dbReference type="RefSeq" id="WP_126580750.1">
    <property type="nucleotide sequence ID" value="NZ_BIFR01000001.1"/>
</dbReference>
<evidence type="ECO:0000313" key="4">
    <source>
        <dbReference type="EMBL" id="GCE13200.1"/>
    </source>
</evidence>
<dbReference type="Gene3D" id="3.40.30.10">
    <property type="entry name" value="Glutaredoxin"/>
    <property type="match status" value="1"/>
</dbReference>
<protein>
    <recommendedName>
        <fullName evidence="3">Thioredoxin domain-containing protein</fullName>
    </recommendedName>
</protein>
<dbReference type="Pfam" id="PF00085">
    <property type="entry name" value="Thioredoxin"/>
    <property type="match status" value="1"/>
</dbReference>
<gene>
    <name evidence="4" type="ORF">KTT_30590</name>
</gene>
<evidence type="ECO:0000313" key="5">
    <source>
        <dbReference type="Proteomes" id="UP000287352"/>
    </source>
</evidence>
<reference evidence="5" key="1">
    <citation type="submission" date="2018-12" db="EMBL/GenBank/DDBJ databases">
        <title>Tengunoibacter tsumagoiensis gen. nov., sp. nov., Dictyobacter kobayashii sp. nov., D. alpinus sp. nov., and D. joshuensis sp. nov. and description of Dictyobacteraceae fam. nov. within the order Ktedonobacterales isolated from Tengu-no-mugimeshi.</title>
        <authorList>
            <person name="Wang C.M."/>
            <person name="Zheng Y."/>
            <person name="Sakai Y."/>
            <person name="Toyoda A."/>
            <person name="Minakuchi Y."/>
            <person name="Abe K."/>
            <person name="Yokota A."/>
            <person name="Yabe S."/>
        </authorList>
    </citation>
    <scope>NUCLEOTIDE SEQUENCE [LARGE SCALE GENOMIC DNA]</scope>
    <source>
        <strain evidence="5">Uno3</strain>
    </source>
</reference>
<evidence type="ECO:0000256" key="2">
    <source>
        <dbReference type="ARBA" id="ARBA00023284"/>
    </source>
</evidence>
<name>A0A402A228_9CHLR</name>
<feature type="domain" description="Thioredoxin" evidence="3">
    <location>
        <begin position="6"/>
        <end position="104"/>
    </location>
</feature>